<evidence type="ECO:0000256" key="1">
    <source>
        <dbReference type="ARBA" id="ARBA00004721"/>
    </source>
</evidence>
<dbReference type="SFLD" id="SFLDS00005">
    <property type="entry name" value="Isoprenoid_Synthase_Type_I"/>
    <property type="match status" value="1"/>
</dbReference>
<dbReference type="InterPro" id="IPR008930">
    <property type="entry name" value="Terpenoid_cyclase/PrenylTrfase"/>
</dbReference>
<dbReference type="SUPFAM" id="SSF48239">
    <property type="entry name" value="Terpenoid cyclases/Protein prenyltransferases"/>
    <property type="match status" value="1"/>
</dbReference>
<organism evidence="5 6">
    <name type="scientific">Solanum tuberosum</name>
    <name type="common">Potato</name>
    <dbReference type="NCBI Taxonomy" id="4113"/>
    <lineage>
        <taxon>Eukaryota</taxon>
        <taxon>Viridiplantae</taxon>
        <taxon>Streptophyta</taxon>
        <taxon>Embryophyta</taxon>
        <taxon>Tracheophyta</taxon>
        <taxon>Spermatophyta</taxon>
        <taxon>Magnoliopsida</taxon>
        <taxon>eudicotyledons</taxon>
        <taxon>Gunneridae</taxon>
        <taxon>Pentapetalae</taxon>
        <taxon>asterids</taxon>
        <taxon>lamiids</taxon>
        <taxon>Solanales</taxon>
        <taxon>Solanaceae</taxon>
        <taxon>Solanoideae</taxon>
        <taxon>Solaneae</taxon>
        <taxon>Solanum</taxon>
    </lineage>
</organism>
<dbReference type="InterPro" id="IPR005630">
    <property type="entry name" value="Terpene_synthase_metal-bd"/>
</dbReference>
<feature type="domain" description="Terpene synthase metal-binding" evidence="4">
    <location>
        <begin position="254"/>
        <end position="478"/>
    </location>
</feature>
<dbReference type="SUPFAM" id="SSF48576">
    <property type="entry name" value="Terpenoid synthases"/>
    <property type="match status" value="1"/>
</dbReference>
<keyword evidence="2" id="KW-0479">Metal-binding</keyword>
<accession>A0ABQ7W0B9</accession>
<comment type="pathway">
    <text evidence="1">Secondary metabolite biosynthesis; terpenoid biosynthesis.</text>
</comment>
<dbReference type="Pfam" id="PF01397">
    <property type="entry name" value="Terpene_synth"/>
    <property type="match status" value="1"/>
</dbReference>
<reference evidence="5 6" key="1">
    <citation type="journal article" date="2021" name="bioRxiv">
        <title>Chromosome-scale and haplotype-resolved genome assembly of a tetraploid potato cultivar.</title>
        <authorList>
            <person name="Sun H."/>
            <person name="Jiao W.-B."/>
            <person name="Krause K."/>
            <person name="Campoy J.A."/>
            <person name="Goel M."/>
            <person name="Folz-Donahue K."/>
            <person name="Kukat C."/>
            <person name="Huettel B."/>
            <person name="Schneeberger K."/>
        </authorList>
    </citation>
    <scope>NUCLEOTIDE SEQUENCE [LARGE SCALE GENOMIC DNA]</scope>
    <source>
        <strain evidence="5">SolTubOtavaFocal</strain>
        <tissue evidence="5">Leaves</tissue>
    </source>
</reference>
<dbReference type="InterPro" id="IPR050148">
    <property type="entry name" value="Terpene_synthase-like"/>
</dbReference>
<evidence type="ECO:0000259" key="4">
    <source>
        <dbReference type="Pfam" id="PF03936"/>
    </source>
</evidence>
<proteinExistence type="predicted"/>
<dbReference type="PANTHER" id="PTHR31225">
    <property type="entry name" value="OS04G0344100 PROTEIN-RELATED"/>
    <property type="match status" value="1"/>
</dbReference>
<dbReference type="Gene3D" id="1.50.10.130">
    <property type="entry name" value="Terpene synthase, N-terminal domain"/>
    <property type="match status" value="1"/>
</dbReference>
<gene>
    <name evidence="5" type="ORF">KY290_011329</name>
</gene>
<evidence type="ECO:0000313" key="6">
    <source>
        <dbReference type="Proteomes" id="UP000826656"/>
    </source>
</evidence>
<evidence type="ECO:0008006" key="7">
    <source>
        <dbReference type="Google" id="ProtNLM"/>
    </source>
</evidence>
<evidence type="ECO:0000256" key="2">
    <source>
        <dbReference type="ARBA" id="ARBA00022723"/>
    </source>
</evidence>
<comment type="caution">
    <text evidence="5">The sequence shown here is derived from an EMBL/GenBank/DDBJ whole genome shotgun (WGS) entry which is preliminary data.</text>
</comment>
<dbReference type="EMBL" id="JAIVGD010000005">
    <property type="protein sequence ID" value="KAH0774192.1"/>
    <property type="molecule type" value="Genomic_DNA"/>
</dbReference>
<protein>
    <recommendedName>
        <fullName evidence="7">Sesquiterpene synthase</fullName>
    </recommendedName>
</protein>
<dbReference type="Proteomes" id="UP000826656">
    <property type="component" value="Unassembled WGS sequence"/>
</dbReference>
<feature type="domain" description="Terpene synthase N-terminal" evidence="3">
    <location>
        <begin position="28"/>
        <end position="197"/>
    </location>
</feature>
<dbReference type="SFLD" id="SFLDG01019">
    <property type="entry name" value="Terpene_Cyclase_Like_1_C_Termi"/>
    <property type="match status" value="1"/>
</dbReference>
<keyword evidence="6" id="KW-1185">Reference proteome</keyword>
<dbReference type="InterPro" id="IPR034741">
    <property type="entry name" value="Terpene_cyclase-like_1_C"/>
</dbReference>
<evidence type="ECO:0000259" key="3">
    <source>
        <dbReference type="Pfam" id="PF01397"/>
    </source>
</evidence>
<dbReference type="InterPro" id="IPR044814">
    <property type="entry name" value="Terpene_cyclase_plant_C1"/>
</dbReference>
<dbReference type="CDD" id="cd00684">
    <property type="entry name" value="Terpene_cyclase_plant_C1"/>
    <property type="match status" value="1"/>
</dbReference>
<name>A0ABQ7W0B9_SOLTU</name>
<sequence>MLLCTQTVAVDHEVIITRRAGNHHPNVWRDHFLAYVDLSGANEEEKKHEVLKEEVRNMLVMTPSNSLEKLELINTIQCLGLAYHFESEIDESLSYMHTHYEEHWIGDLHAIALCFRLLRQEGYYVSCYAFKKFTNDQGNFKEELVKDVQGMLSLYEAAQFRVHGEHILALNFTITQLKLSLPKLSNSQLAQQITNALKFPIKDGIVRVETKKYISFYQQNQNHNQALLNFVKLDFNILQRLHKKELSDITRWWKELKLVNALPYIRDRLVETYFWSLGVYFEPQYSVARKILTKNLYIICIIDDTYDIYGTLDELTLFTRAVERWNIDASEQLPSFMKILYRDLLDTYDEIEKELTNENKDYFQEAKWYHELKKIPRMEQYMKNGIPSSSYLLLATTSWLAMGKVVTKDAFDWIATQPPILVASSLIMRLLNDLSSHEEEQKRGDAASSIECYMKEYGVTKEEAHTKIRNIIQNYWKDLNEEYFKVDVAIVPRVLLMPIINLARVAEFLYKDEDAYTFSKNNLKDAISAMVIDPIISTDDNKKKKNRLFGDGVFVQ</sequence>
<dbReference type="Pfam" id="PF03936">
    <property type="entry name" value="Terpene_synth_C"/>
    <property type="match status" value="1"/>
</dbReference>
<dbReference type="InterPro" id="IPR001906">
    <property type="entry name" value="Terpene_synth_N"/>
</dbReference>
<dbReference type="Gene3D" id="1.10.600.10">
    <property type="entry name" value="Farnesyl Diphosphate Synthase"/>
    <property type="match status" value="1"/>
</dbReference>
<evidence type="ECO:0000313" key="5">
    <source>
        <dbReference type="EMBL" id="KAH0774192.1"/>
    </source>
</evidence>
<dbReference type="InterPro" id="IPR008949">
    <property type="entry name" value="Isoprenoid_synthase_dom_sf"/>
</dbReference>
<dbReference type="PANTHER" id="PTHR31225:SF209">
    <property type="entry name" value="TERPENE SYNTHASE 17"/>
    <property type="match status" value="1"/>
</dbReference>
<dbReference type="InterPro" id="IPR036965">
    <property type="entry name" value="Terpene_synth_N_sf"/>
</dbReference>